<dbReference type="InterPro" id="IPR011008">
    <property type="entry name" value="Dimeric_a/b-barrel"/>
</dbReference>
<keyword evidence="2" id="KW-1185">Reference proteome</keyword>
<evidence type="ECO:0000313" key="2">
    <source>
        <dbReference type="Proteomes" id="UP000053260"/>
    </source>
</evidence>
<dbReference type="AlphaFoldDB" id="A0A124IEN6"/>
<dbReference type="STRING" id="909626.AQJ91_23160"/>
<comment type="caution">
    <text evidence="1">The sequence shown here is derived from an EMBL/GenBank/DDBJ whole genome shotgun (WGS) entry which is preliminary data.</text>
</comment>
<organism evidence="1 2">
    <name type="scientific">Streptomyces dysideae</name>
    <dbReference type="NCBI Taxonomy" id="909626"/>
    <lineage>
        <taxon>Bacteria</taxon>
        <taxon>Bacillati</taxon>
        <taxon>Actinomycetota</taxon>
        <taxon>Actinomycetes</taxon>
        <taxon>Kitasatosporales</taxon>
        <taxon>Streptomycetaceae</taxon>
        <taxon>Streptomyces</taxon>
    </lineage>
</organism>
<gene>
    <name evidence="1" type="ORF">AQJ91_23160</name>
</gene>
<proteinExistence type="predicted"/>
<reference evidence="1 2" key="1">
    <citation type="submission" date="2015-10" db="EMBL/GenBank/DDBJ databases">
        <title>Draft genome sequence of Streptomyces sp. RV15, isolated from a marine sponge.</title>
        <authorList>
            <person name="Ruckert C."/>
            <person name="Abdelmohsen U.R."/>
            <person name="Winkler A."/>
            <person name="Hentschel U."/>
            <person name="Kalinowski J."/>
            <person name="Kampfer P."/>
            <person name="Glaeser S."/>
        </authorList>
    </citation>
    <scope>NUCLEOTIDE SEQUENCE [LARGE SCALE GENOMIC DNA]</scope>
    <source>
        <strain evidence="1 2">RV15</strain>
    </source>
</reference>
<dbReference type="Proteomes" id="UP000053260">
    <property type="component" value="Unassembled WGS sequence"/>
</dbReference>
<protein>
    <recommendedName>
        <fullName evidence="3">NIPSNAP family containing protein</fullName>
    </recommendedName>
</protein>
<sequence length="101" mass="11876">MFTVQPGRREEFDRISRESTIPMMRRWGIDVLSYGPALNDEDGYVLLRAFASEEERVSVQERFYASEEWTENYEKPVTELIADYRTAVLPLDAAPRERLSR</sequence>
<evidence type="ECO:0008006" key="3">
    <source>
        <dbReference type="Google" id="ProtNLM"/>
    </source>
</evidence>
<dbReference type="SUPFAM" id="SSF54909">
    <property type="entry name" value="Dimeric alpha+beta barrel"/>
    <property type="match status" value="1"/>
</dbReference>
<dbReference type="Gene3D" id="3.30.70.100">
    <property type="match status" value="1"/>
</dbReference>
<dbReference type="EMBL" id="LMXB01000058">
    <property type="protein sequence ID" value="KUO18857.1"/>
    <property type="molecule type" value="Genomic_DNA"/>
</dbReference>
<accession>A0A124IEN6</accession>
<dbReference type="OrthoDB" id="9809695at2"/>
<evidence type="ECO:0000313" key="1">
    <source>
        <dbReference type="EMBL" id="KUO18857.1"/>
    </source>
</evidence>
<name>A0A124IEN6_9ACTN</name>